<dbReference type="EMBL" id="FORU01000001">
    <property type="protein sequence ID" value="SFI76871.1"/>
    <property type="molecule type" value="Genomic_DNA"/>
</dbReference>
<keyword evidence="1" id="KW-0175">Coiled coil</keyword>
<gene>
    <name evidence="3" type="ORF">SAMN04487893_10190</name>
</gene>
<dbReference type="PANTHER" id="PTHR30438">
    <property type="entry name" value="36 KDA ANTIGEN-RELATED"/>
    <property type="match status" value="1"/>
</dbReference>
<dbReference type="InterPro" id="IPR058625">
    <property type="entry name" value="MdtA-like_BSH"/>
</dbReference>
<evidence type="ECO:0000313" key="4">
    <source>
        <dbReference type="Proteomes" id="UP000243887"/>
    </source>
</evidence>
<feature type="domain" description="Multidrug resistance protein MdtA-like barrel-sandwich hybrid" evidence="2">
    <location>
        <begin position="33"/>
        <end position="218"/>
    </location>
</feature>
<accession>A0A1I3KWF8</accession>
<reference evidence="4" key="1">
    <citation type="submission" date="2016-10" db="EMBL/GenBank/DDBJ databases">
        <authorList>
            <person name="Varghese N."/>
            <person name="Submissions S."/>
        </authorList>
    </citation>
    <scope>NUCLEOTIDE SEQUENCE [LARGE SCALE GENOMIC DNA]</scope>
    <source>
        <strain evidence="4">DSM 26542</strain>
    </source>
</reference>
<dbReference type="RefSeq" id="WP_090677473.1">
    <property type="nucleotide sequence ID" value="NZ_FORU01000001.1"/>
</dbReference>
<dbReference type="SUPFAM" id="SSF111369">
    <property type="entry name" value="HlyD-like secretion proteins"/>
    <property type="match status" value="1"/>
</dbReference>
<evidence type="ECO:0000313" key="3">
    <source>
        <dbReference type="EMBL" id="SFI76871.1"/>
    </source>
</evidence>
<dbReference type="Gene3D" id="1.10.287.470">
    <property type="entry name" value="Helix hairpin bin"/>
    <property type="match status" value="1"/>
</dbReference>
<keyword evidence="4" id="KW-1185">Reference proteome</keyword>
<dbReference type="PROSITE" id="PS51257">
    <property type="entry name" value="PROKAR_LIPOPROTEIN"/>
    <property type="match status" value="1"/>
</dbReference>
<organism evidence="3 4">
    <name type="scientific">Myroides guanonis</name>
    <dbReference type="NCBI Taxonomy" id="1150112"/>
    <lineage>
        <taxon>Bacteria</taxon>
        <taxon>Pseudomonadati</taxon>
        <taxon>Bacteroidota</taxon>
        <taxon>Flavobacteriia</taxon>
        <taxon>Flavobacteriales</taxon>
        <taxon>Flavobacteriaceae</taxon>
        <taxon>Myroides</taxon>
    </lineage>
</organism>
<dbReference type="OrthoDB" id="9798190at2"/>
<feature type="coiled-coil region" evidence="1">
    <location>
        <begin position="92"/>
        <end position="126"/>
    </location>
</feature>
<dbReference type="STRING" id="1150112.SAMN04487893_10190"/>
<protein>
    <submittedName>
        <fullName evidence="3">HlyD family secretion protein</fullName>
    </submittedName>
</protein>
<name>A0A1I3KWF8_9FLAO</name>
<evidence type="ECO:0000259" key="2">
    <source>
        <dbReference type="Pfam" id="PF25917"/>
    </source>
</evidence>
<dbReference type="GO" id="GO:0005886">
    <property type="term" value="C:plasma membrane"/>
    <property type="evidence" value="ECO:0007669"/>
    <property type="project" value="TreeGrafter"/>
</dbReference>
<dbReference type="Pfam" id="PF25917">
    <property type="entry name" value="BSH_RND"/>
    <property type="match status" value="1"/>
</dbReference>
<dbReference type="Gene3D" id="2.40.50.100">
    <property type="match status" value="1"/>
</dbReference>
<sequence>MKKTLTIIALAALVSSCKKETNNLVQGKIERDQISVVSKLPGRILEIYVQEGNQVKKGDTLALIDIPEVEAKKEQAAGAVKSAKAQYEMAAKGATANQLKQLEAKKKALNEQFQFAKKSLQRIETMVKDSLVPQQTYDEVFAKYQGAQSQLIAVEAEIADVKNGVRVEQQVMALGQQDRAMGALLETEIAENERYILAPQDMTIETITLKKGELALPGYTLFNGYLLDSVYFRFTLPEGQLSKVKKDQEVSIEIPYNNTKITGIITQVKELGAYAKIATAYPDYDIEQSLFEIKIKPKNVQEAQDLFTKATVTTAFEL</sequence>
<dbReference type="Proteomes" id="UP000243887">
    <property type="component" value="Unassembled WGS sequence"/>
</dbReference>
<evidence type="ECO:0000256" key="1">
    <source>
        <dbReference type="SAM" id="Coils"/>
    </source>
</evidence>
<dbReference type="PANTHER" id="PTHR30438:SF2">
    <property type="entry name" value="MEMBRANE PROTEIN"/>
    <property type="match status" value="1"/>
</dbReference>
<proteinExistence type="predicted"/>
<dbReference type="AlphaFoldDB" id="A0A1I3KWF8"/>